<evidence type="ECO:0000256" key="2">
    <source>
        <dbReference type="ARBA" id="ARBA00023015"/>
    </source>
</evidence>
<keyword evidence="7" id="KW-1185">Reference proteome</keyword>
<accession>A0A918S2C4</accession>
<dbReference type="SMART" id="SM00448">
    <property type="entry name" value="REC"/>
    <property type="match status" value="1"/>
</dbReference>
<dbReference type="EMBL" id="BMZE01000002">
    <property type="protein sequence ID" value="GHA20544.1"/>
    <property type="molecule type" value="Genomic_DNA"/>
</dbReference>
<dbReference type="Pfam" id="PF00072">
    <property type="entry name" value="Response_reg"/>
    <property type="match status" value="1"/>
</dbReference>
<reference evidence="6" key="2">
    <citation type="submission" date="2020-09" db="EMBL/GenBank/DDBJ databases">
        <authorList>
            <person name="Sun Q."/>
            <person name="Kim S."/>
        </authorList>
    </citation>
    <scope>NUCLEOTIDE SEQUENCE</scope>
    <source>
        <strain evidence="6">KCTC 32437</strain>
    </source>
</reference>
<name>A0A918S2C4_9HYPH</name>
<dbReference type="PANTHER" id="PTHR44591:SF3">
    <property type="entry name" value="RESPONSE REGULATORY DOMAIN-CONTAINING PROTEIN"/>
    <property type="match status" value="1"/>
</dbReference>
<evidence type="ECO:0000256" key="4">
    <source>
        <dbReference type="PROSITE-ProRule" id="PRU00169"/>
    </source>
</evidence>
<feature type="domain" description="Response regulatory" evidence="5">
    <location>
        <begin position="12"/>
        <end position="122"/>
    </location>
</feature>
<organism evidence="6 7">
    <name type="scientific">Devosia pacifica</name>
    <dbReference type="NCBI Taxonomy" id="1335967"/>
    <lineage>
        <taxon>Bacteria</taxon>
        <taxon>Pseudomonadati</taxon>
        <taxon>Pseudomonadota</taxon>
        <taxon>Alphaproteobacteria</taxon>
        <taxon>Hyphomicrobiales</taxon>
        <taxon>Devosiaceae</taxon>
        <taxon>Devosia</taxon>
    </lineage>
</organism>
<evidence type="ECO:0000313" key="6">
    <source>
        <dbReference type="EMBL" id="GHA20544.1"/>
    </source>
</evidence>
<dbReference type="PROSITE" id="PS50110">
    <property type="entry name" value="RESPONSE_REGULATORY"/>
    <property type="match status" value="1"/>
</dbReference>
<keyword evidence="1 4" id="KW-0597">Phosphoprotein</keyword>
<dbReference type="Proteomes" id="UP000646579">
    <property type="component" value="Unassembled WGS sequence"/>
</dbReference>
<evidence type="ECO:0000259" key="5">
    <source>
        <dbReference type="PROSITE" id="PS50110"/>
    </source>
</evidence>
<dbReference type="PANTHER" id="PTHR44591">
    <property type="entry name" value="STRESS RESPONSE REGULATOR PROTEIN 1"/>
    <property type="match status" value="1"/>
</dbReference>
<comment type="caution">
    <text evidence="6">The sequence shown here is derived from an EMBL/GenBank/DDBJ whole genome shotgun (WGS) entry which is preliminary data.</text>
</comment>
<keyword evidence="3" id="KW-0804">Transcription</keyword>
<evidence type="ECO:0000256" key="1">
    <source>
        <dbReference type="ARBA" id="ARBA00022553"/>
    </source>
</evidence>
<dbReference type="Gene3D" id="3.40.50.2300">
    <property type="match status" value="1"/>
</dbReference>
<feature type="modified residue" description="4-aspartylphosphate" evidence="4">
    <location>
        <position position="61"/>
    </location>
</feature>
<reference evidence="6" key="1">
    <citation type="journal article" date="2014" name="Int. J. Syst. Evol. Microbiol.">
        <title>Complete genome sequence of Corynebacterium casei LMG S-19264T (=DSM 44701T), isolated from a smear-ripened cheese.</title>
        <authorList>
            <consortium name="US DOE Joint Genome Institute (JGI-PGF)"/>
            <person name="Walter F."/>
            <person name="Albersmeier A."/>
            <person name="Kalinowski J."/>
            <person name="Ruckert C."/>
        </authorList>
    </citation>
    <scope>NUCLEOTIDE SEQUENCE</scope>
    <source>
        <strain evidence="6">KCTC 32437</strain>
    </source>
</reference>
<evidence type="ECO:0000256" key="3">
    <source>
        <dbReference type="ARBA" id="ARBA00023163"/>
    </source>
</evidence>
<dbReference type="RefSeq" id="WP_189424819.1">
    <property type="nucleotide sequence ID" value="NZ_BMZE01000002.1"/>
</dbReference>
<dbReference type="InterPro" id="IPR011006">
    <property type="entry name" value="CheY-like_superfamily"/>
</dbReference>
<dbReference type="AlphaFoldDB" id="A0A918S2C4"/>
<dbReference type="InterPro" id="IPR050595">
    <property type="entry name" value="Bact_response_regulator"/>
</dbReference>
<gene>
    <name evidence="6" type="ORF">GCM10007989_14540</name>
</gene>
<protein>
    <recommendedName>
        <fullName evidence="5">Response regulatory domain-containing protein</fullName>
    </recommendedName>
</protein>
<evidence type="ECO:0000313" key="7">
    <source>
        <dbReference type="Proteomes" id="UP000646579"/>
    </source>
</evidence>
<keyword evidence="2" id="KW-0805">Transcription regulation</keyword>
<proteinExistence type="predicted"/>
<dbReference type="InterPro" id="IPR001789">
    <property type="entry name" value="Sig_transdc_resp-reg_receiver"/>
</dbReference>
<dbReference type="GO" id="GO:0000160">
    <property type="term" value="P:phosphorelay signal transduction system"/>
    <property type="evidence" value="ECO:0007669"/>
    <property type="project" value="InterPro"/>
</dbReference>
<sequence>MLNTTERSVEATILVVDDDALIAMNTVDMLESLGHRVLEAYSGQQALEILAKEQVNAVITDYSMPGMTGIELAHKAREMQPHVAILLATGYSELSEDPDDAFPRLEKPFDERRLVEVIARVLDQPKG</sequence>
<dbReference type="SUPFAM" id="SSF52172">
    <property type="entry name" value="CheY-like"/>
    <property type="match status" value="1"/>
</dbReference>